<dbReference type="RefSeq" id="WP_010901512.1">
    <property type="nucleotide sequence ID" value="NC_002578.1"/>
</dbReference>
<evidence type="ECO:0000313" key="1">
    <source>
        <dbReference type="EMBL" id="CAC12229.1"/>
    </source>
</evidence>
<dbReference type="EnsemblBacteria" id="CAC12229">
    <property type="protein sequence ID" value="CAC12229"/>
    <property type="gene ID" value="CAC12229"/>
</dbReference>
<dbReference type="HOGENOM" id="CLU_277820_0_0_2"/>
<dbReference type="Proteomes" id="UP000001024">
    <property type="component" value="Chromosome"/>
</dbReference>
<dbReference type="STRING" id="273075.gene:9572323"/>
<name>Q9HJ70_THEAC</name>
<organism evidence="1 2">
    <name type="scientific">Thermoplasma acidophilum (strain ATCC 25905 / DSM 1728 / JCM 9062 / NBRC 15155 / AMRC-C165)</name>
    <dbReference type="NCBI Taxonomy" id="273075"/>
    <lineage>
        <taxon>Archaea</taxon>
        <taxon>Methanobacteriati</taxon>
        <taxon>Thermoplasmatota</taxon>
        <taxon>Thermoplasmata</taxon>
        <taxon>Thermoplasmatales</taxon>
        <taxon>Thermoplasmataceae</taxon>
        <taxon>Thermoplasma</taxon>
    </lineage>
</organism>
<evidence type="ECO:0000313" key="2">
    <source>
        <dbReference type="Proteomes" id="UP000001024"/>
    </source>
</evidence>
<dbReference type="KEGG" id="tac:Ta1102"/>
<accession>Q9HJ70</accession>
<sequence length="1140" mass="125958">MNKVIIAVIVAIITIPSFTLISAGHEYYNFSGQSPGSFPANSTNFSFSVINDVSGAKIGIKDIYGRLGLNIFSLDLDSNGTYLNISFDRRIGQDLAFVFNYSENGIGGADINDIILRSQGSGIAMDFSNSQNLEEYSPITAHTGTTVSANIIYTMKFAFFHNQTLVFLNTSSDGLNMPIDFNTSIPAGETSLLIGSNAVNMTLYNISLGNYPINLTQDSGLYSTYYTDLPYENGTYYYPDYTRNSIIGINETGIYVSNYLNMSTYRILHDDFTTFSAYGNTLYAAEAAGNETEIVSVNLSTLTVAEIGDVHLNLTGYREYAAFDYIFMFNKSTTYAYSLENRNVKMIGYGTFEYYNASNSSVWMYNDSSRENIAYFMSNGTVVEGAFSNTTDRIGGISDGSTCILYNANGIGVYGDHMIFGKVDASVGLFYQNSDVIIGNRIIGTGTHVYYASASNSSYILVAIGGSITILYTGVVVPINGSISVNFYQPRYIRGYSWLNFTVDSAYPYRAILRIGNISETAFGNSSFPIDSALLNNGTQNISLYVNNSIGYRREYSGSIFVDNYVPLITSSLGNGSYVLLDQNVSIGIEDDPIVSEVAISINGVDHLYAGNASLVLNQTGMDYVNVSVIDRFGIVFRDDLVYHVYRMENFSVSIYSGEYFSTSDIPVTLYPAGYNFTVASAGVIAHGNDTVIIQGHEGINNLTVYVSYHGKNITVFTGYVNVITFAPLLTVNSTESRFYSFYGNSRNNTMHLNVSANVSSDIFIHILYKGGEIASFSFVNRASITFNGSSPYFITNGNYTIAIEAVSPSGTESYQNISIYENSTVPESLSYRIFTNSTNVTVPFSTRNLIYNFSIDENVLALPGYGNYTFLFYNYTSTGNYGVIKLYVEASLCRPRIYAEFANETANGSAYLLVSVRQQNVTDIMIRIGNTAYYANNGTVLYRIRSDGNLTVNVSGRNVYGNANYSVYELQEYPYPEIRSVSITSHVSLLTTRLRIQVHGYHISGYKVTWYINGRQYEGYNVSMANRPGPNVVIVKVSIGNASGKAAYRFYSPSYMAFSPAVIAVVPPIYLATRNRDLEHLHELITSSGGSSVKDVLRVARRKRFTRKQVVRAIEDERARNSISVETDPDGHEFIVGRE</sequence>
<dbReference type="AlphaFoldDB" id="Q9HJ70"/>
<reference evidence="1 2" key="1">
    <citation type="journal article" date="2000" name="Nature">
        <title>The genome sequence of the thermoacidophilic scavenger Thermoplasma acidophilum.</title>
        <authorList>
            <person name="Ruepp A."/>
            <person name="Graml W."/>
            <person name="Santos-Martinez M.L."/>
            <person name="Koretke K.K."/>
            <person name="Volker C."/>
            <person name="Mewes H.W."/>
            <person name="Frishman D."/>
            <person name="Stocker S."/>
            <person name="Lupas A.N."/>
            <person name="Baumeister W."/>
        </authorList>
    </citation>
    <scope>NUCLEOTIDE SEQUENCE [LARGE SCALE GENOMIC DNA]</scope>
    <source>
        <strain evidence="2">ATCC 25905 / DSM 1728 / JCM 9062 / NBRC 15155 / AMRC-C165</strain>
    </source>
</reference>
<protein>
    <submittedName>
        <fullName evidence="1">Hypothetical membrane protein</fullName>
    </submittedName>
</protein>
<dbReference type="EMBL" id="AL445066">
    <property type="protein sequence ID" value="CAC12229.1"/>
    <property type="molecule type" value="Genomic_DNA"/>
</dbReference>
<dbReference type="InParanoid" id="Q9HJ70"/>
<dbReference type="OrthoDB" id="57496at2157"/>
<dbReference type="eggNOG" id="arCOG05397">
    <property type="taxonomic scope" value="Archaea"/>
</dbReference>
<dbReference type="PaxDb" id="273075-Ta1102"/>
<keyword evidence="2" id="KW-1185">Reference proteome</keyword>
<gene>
    <name evidence="1" type="ordered locus">Ta1102</name>
</gene>
<proteinExistence type="predicted"/>